<comment type="caution">
    <text evidence="2">The sequence shown here is derived from an EMBL/GenBank/DDBJ whole genome shotgun (WGS) entry which is preliminary data.</text>
</comment>
<proteinExistence type="predicted"/>
<gene>
    <name evidence="2" type="ORF">JXQ802_LOCUS26064</name>
</gene>
<name>A0A814YNB7_9BILA</name>
<accession>A0A814YNB7</accession>
<evidence type="ECO:0000313" key="3">
    <source>
        <dbReference type="Proteomes" id="UP000663870"/>
    </source>
</evidence>
<organism evidence="2 3">
    <name type="scientific">Rotaria sordida</name>
    <dbReference type="NCBI Taxonomy" id="392033"/>
    <lineage>
        <taxon>Eukaryota</taxon>
        <taxon>Metazoa</taxon>
        <taxon>Spiralia</taxon>
        <taxon>Gnathifera</taxon>
        <taxon>Rotifera</taxon>
        <taxon>Eurotatoria</taxon>
        <taxon>Bdelloidea</taxon>
        <taxon>Philodinida</taxon>
        <taxon>Philodinidae</taxon>
        <taxon>Rotaria</taxon>
    </lineage>
</organism>
<keyword evidence="1" id="KW-0812">Transmembrane</keyword>
<protein>
    <submittedName>
        <fullName evidence="2">Uncharacterized protein</fullName>
    </submittedName>
</protein>
<feature type="transmembrane region" description="Helical" evidence="1">
    <location>
        <begin position="7"/>
        <end position="25"/>
    </location>
</feature>
<dbReference type="EMBL" id="CAJNOL010000899">
    <property type="protein sequence ID" value="CAF1233264.1"/>
    <property type="molecule type" value="Genomic_DNA"/>
</dbReference>
<sequence>MMKHIKISLLILVICIIIYLFIEHINHRAYELLNEIEYRGNRSINQIEKRTHQLINSTIFEINNKITEQINSVIDKSQKYIPLQNPYGAKTCTEWFGCYKGYCWAGCAGAFPSVTGPEWCYTRKSNGKILCLEDKDCNGCWRCSSPCSV</sequence>
<keyword evidence="3" id="KW-1185">Reference proteome</keyword>
<reference evidence="2" key="1">
    <citation type="submission" date="2021-02" db="EMBL/GenBank/DDBJ databases">
        <authorList>
            <person name="Nowell W R."/>
        </authorList>
    </citation>
    <scope>NUCLEOTIDE SEQUENCE</scope>
</reference>
<keyword evidence="1" id="KW-1133">Transmembrane helix</keyword>
<dbReference type="AlphaFoldDB" id="A0A814YNB7"/>
<dbReference type="Proteomes" id="UP000663870">
    <property type="component" value="Unassembled WGS sequence"/>
</dbReference>
<keyword evidence="1" id="KW-0472">Membrane</keyword>
<evidence type="ECO:0000256" key="1">
    <source>
        <dbReference type="SAM" id="Phobius"/>
    </source>
</evidence>
<evidence type="ECO:0000313" key="2">
    <source>
        <dbReference type="EMBL" id="CAF1233264.1"/>
    </source>
</evidence>